<reference evidence="1" key="1">
    <citation type="submission" date="1999-07" db="EMBL/GenBank/DDBJ databases">
        <authorList>
            <person name="Genoscope"/>
        </authorList>
    </citation>
    <scope>NUCLEOTIDE SEQUENCE</scope>
    <source>
        <strain evidence="1">Orsay</strain>
    </source>
</reference>
<dbReference type="PROSITE" id="PS51257">
    <property type="entry name" value="PROKAR_LIPOPROTEIN"/>
    <property type="match status" value="1"/>
</dbReference>
<dbReference type="PIR" id="G75023">
    <property type="entry name" value="G75023"/>
</dbReference>
<dbReference type="Proteomes" id="UP000009139">
    <property type="component" value="Chromosome"/>
</dbReference>
<protein>
    <submittedName>
        <fullName evidence="1">Uncharacterized protein</fullName>
    </submittedName>
</protein>
<evidence type="ECO:0000313" key="2">
    <source>
        <dbReference type="EMBL" id="CCE71197.1"/>
    </source>
</evidence>
<reference evidence="1" key="2">
    <citation type="journal article" date="2000" name="J. Mol. Biol.">
        <title>Archaeal homologs of eukaryotic methylation guide small nucleolar RNAs: lessons from the Pyrococcus genomes.</title>
        <authorList>
            <person name="Gaspin C."/>
            <person name="Cavaille J."/>
            <person name="Erauso G."/>
        </authorList>
    </citation>
    <scope>NUCLEOTIDE SEQUENCE</scope>
    <source>
        <strain evidence="1">Orsay</strain>
    </source>
</reference>
<dbReference type="KEGG" id="pab:PAB1130"/>
<evidence type="ECO:0000313" key="4">
    <source>
        <dbReference type="Proteomes" id="UP000009139"/>
    </source>
</evidence>
<name>Q9UXY4_PYRAB</name>
<organism evidence="1 3">
    <name type="scientific">Pyrococcus abyssi (strain GE5 / Orsay)</name>
    <dbReference type="NCBI Taxonomy" id="272844"/>
    <lineage>
        <taxon>Archaea</taxon>
        <taxon>Methanobacteriati</taxon>
        <taxon>Methanobacteriota</taxon>
        <taxon>Thermococci</taxon>
        <taxon>Thermococcales</taxon>
        <taxon>Thermococcaceae</taxon>
        <taxon>Pyrococcus</taxon>
    </lineage>
</organism>
<dbReference type="PATRIC" id="fig|272844.11.peg.1842"/>
<dbReference type="HOGENOM" id="CLU_1292067_0_0_2"/>
<sequence length="213" mass="23655">MKKISYIVILIVVLAGISGCISTKTATSINTSTKNENTQVTTTKLDKIYVSVNKPNYNATILVPVEIAEEINEVLSNISVESIEIVVGDENMGIGFNVYAMKFPGTRAMEITIDSKPLRNGTIVTNNKEPRVTINYNGKIYPGTIVIKDSTPKTKAKYRVRFDEISGRAKLGSLIIPKLDVTIETFIEKTGESEYKVFIVWNNETIATSYLHR</sequence>
<evidence type="ECO:0000313" key="1">
    <source>
        <dbReference type="EMBL" id="CAB50629.1"/>
    </source>
</evidence>
<dbReference type="Proteomes" id="UP000000810">
    <property type="component" value="Chromosome"/>
</dbReference>
<dbReference type="AlphaFoldDB" id="Q9UXY4"/>
<dbReference type="STRING" id="272844.PAB1130"/>
<dbReference type="EMBL" id="HE613800">
    <property type="protein sequence ID" value="CCE71197.1"/>
    <property type="molecule type" value="Genomic_DNA"/>
</dbReference>
<reference evidence="2 4" key="5">
    <citation type="journal article" date="2012" name="Curr. Microbiol.">
        <title>Re-annotation of two hyperthermophilic archaea Pyrococcus abyssi GE5 and Pyrococcus furiosus DSM 3638.</title>
        <authorList>
            <person name="Gao J."/>
            <person name="Wang J."/>
        </authorList>
    </citation>
    <scope>GENOME REANNOTATION</scope>
    <source>
        <strain evidence="2">GE5</strain>
        <strain evidence="4">GE5 / Orsay</strain>
    </source>
</reference>
<proteinExistence type="predicted"/>
<keyword evidence="3" id="KW-1185">Reference proteome</keyword>
<reference evidence="1" key="3">
    <citation type="journal article" date="2001" name="Genome Res.">
        <title>Genome evolution at the genus level: comparison of three complete genomes of hyperthermophilic archaea.</title>
        <authorList>
            <person name="Lecompte O."/>
            <person name="Ripp R."/>
            <person name="Puzos-Barbe V."/>
            <person name="Duprat S."/>
            <person name="Heilig R."/>
            <person name="Dietrich J."/>
            <person name="Thierry J.C."/>
            <person name="Poch O."/>
        </authorList>
    </citation>
    <scope>NUCLEOTIDE SEQUENCE</scope>
    <source>
        <strain evidence="1">Orsay</strain>
    </source>
</reference>
<reference evidence="1 3" key="4">
    <citation type="journal article" date="2003" name="Mol. Microbiol.">
        <title>An integrated analysis of the genome of the hyperthermophilic archaeon Pyrococcus abyssi.</title>
        <authorList>
            <person name="Cohen G."/>
            <person name="Barbe V."/>
            <person name="Flament D."/>
            <person name="Galperin M."/>
            <person name="Heilig R."/>
            <person name="Ripp R."/>
            <person name="Lecompte O."/>
            <person name="Prieur D."/>
            <person name="Poch O."/>
            <person name="Quellerou J."/>
            <person name="Thierry J.C."/>
            <person name="Van der Oost J."/>
            <person name="Weissenbach J."/>
            <person name="Zivanovic Y."/>
            <person name="Forterre P."/>
        </authorList>
    </citation>
    <scope>NUCLEOTIDE SEQUENCE [LARGE SCALE GENOMIC DNA]</scope>
    <source>
        <strain evidence="3">GE5 / Orsay</strain>
        <strain evidence="1">Orsay</strain>
    </source>
</reference>
<gene>
    <name evidence="1" type="ordered locus">PAB1130</name>
</gene>
<evidence type="ECO:0000313" key="3">
    <source>
        <dbReference type="Proteomes" id="UP000000810"/>
    </source>
</evidence>
<accession>Q9UXY4</accession>
<dbReference type="EMBL" id="AJ248288">
    <property type="protein sequence ID" value="CAB50629.1"/>
    <property type="molecule type" value="Genomic_DNA"/>
</dbReference>
<dbReference type="eggNOG" id="arCOG07508">
    <property type="taxonomic scope" value="Archaea"/>
</dbReference>